<dbReference type="SUPFAM" id="SSF46579">
    <property type="entry name" value="Prefoldin"/>
    <property type="match status" value="1"/>
</dbReference>
<dbReference type="EMBL" id="JANBVN010000114">
    <property type="protein sequence ID" value="KAJ9143208.1"/>
    <property type="molecule type" value="Genomic_DNA"/>
</dbReference>
<evidence type="ECO:0000313" key="7">
    <source>
        <dbReference type="EMBL" id="KAJ9143208.1"/>
    </source>
</evidence>
<keyword evidence="8" id="KW-1185">Reference proteome</keyword>
<name>A0AA38RQ26_9PEZI</name>
<dbReference type="InterPro" id="IPR009053">
    <property type="entry name" value="Prefoldin"/>
</dbReference>
<dbReference type="CDD" id="cd23156">
    <property type="entry name" value="Prefoldin_3"/>
    <property type="match status" value="1"/>
</dbReference>
<comment type="caution">
    <text evidence="7">The sequence shown here is derived from an EMBL/GenBank/DDBJ whole genome shotgun (WGS) entry which is preliminary data.</text>
</comment>
<dbReference type="GO" id="GO:0016272">
    <property type="term" value="C:prefoldin complex"/>
    <property type="evidence" value="ECO:0007669"/>
    <property type="project" value="UniProtKB-UniRule"/>
</dbReference>
<protein>
    <recommendedName>
        <fullName evidence="4">Prefoldin subunit 3</fullName>
    </recommendedName>
</protein>
<dbReference type="InterPro" id="IPR004127">
    <property type="entry name" value="Prefoldin_subunit_alpha"/>
</dbReference>
<dbReference type="Proteomes" id="UP001174691">
    <property type="component" value="Unassembled WGS sequence"/>
</dbReference>
<comment type="similarity">
    <text evidence="1 4">Belongs to the prefoldin subunit alpha family.</text>
</comment>
<dbReference type="GO" id="GO:0005737">
    <property type="term" value="C:cytoplasm"/>
    <property type="evidence" value="ECO:0007669"/>
    <property type="project" value="TreeGrafter"/>
</dbReference>
<dbReference type="PANTHER" id="PTHR12409">
    <property type="entry name" value="PREFOLDIN SUBUNIT 3"/>
    <property type="match status" value="1"/>
</dbReference>
<feature type="compositionally biased region" description="Basic and acidic residues" evidence="6">
    <location>
        <begin position="184"/>
        <end position="203"/>
    </location>
</feature>
<reference evidence="7" key="1">
    <citation type="submission" date="2022-07" db="EMBL/GenBank/DDBJ databases">
        <title>Fungi with potential for degradation of polypropylene.</title>
        <authorList>
            <person name="Gostincar C."/>
        </authorList>
    </citation>
    <scope>NUCLEOTIDE SEQUENCE</scope>
    <source>
        <strain evidence="7">EXF-13287</strain>
    </source>
</reference>
<keyword evidence="5" id="KW-0175">Coiled coil</keyword>
<dbReference type="FunFam" id="1.10.287.370:FF:000001">
    <property type="entry name" value="Prefoldin subunit 3"/>
    <property type="match status" value="1"/>
</dbReference>
<feature type="region of interest" description="Disordered" evidence="6">
    <location>
        <begin position="1"/>
        <end position="24"/>
    </location>
</feature>
<comment type="subunit">
    <text evidence="2 4">Heterohexamer of two PFD-alpha type and four PFD-beta type subunits.</text>
</comment>
<evidence type="ECO:0000256" key="1">
    <source>
        <dbReference type="ARBA" id="ARBA00010048"/>
    </source>
</evidence>
<dbReference type="Pfam" id="PF02996">
    <property type="entry name" value="Prefoldin"/>
    <property type="match status" value="1"/>
</dbReference>
<accession>A0AA38RQ26</accession>
<proteinExistence type="inferred from homology"/>
<evidence type="ECO:0000256" key="6">
    <source>
        <dbReference type="SAM" id="MobiDB-lite"/>
    </source>
</evidence>
<dbReference type="PANTHER" id="PTHR12409:SF0">
    <property type="entry name" value="PREFOLDIN SUBUNIT 3"/>
    <property type="match status" value="1"/>
</dbReference>
<evidence type="ECO:0000313" key="8">
    <source>
        <dbReference type="Proteomes" id="UP001174691"/>
    </source>
</evidence>
<dbReference type="GO" id="GO:0015631">
    <property type="term" value="F:tubulin binding"/>
    <property type="evidence" value="ECO:0007669"/>
    <property type="project" value="TreeGrafter"/>
</dbReference>
<comment type="function">
    <text evidence="4">Binds specifically to cytosolic chaperonin (c-CPN) and transfers target proteins to it. Binds to nascent polypeptide chain and promotes folding in an environment in which there are many competing pathways for nonnative proteins.</text>
</comment>
<keyword evidence="3 4" id="KW-0143">Chaperone</keyword>
<dbReference type="PIRSF" id="PIRSF016396">
    <property type="entry name" value="Prefoldin_subunit_3"/>
    <property type="match status" value="1"/>
</dbReference>
<dbReference type="GO" id="GO:0006457">
    <property type="term" value="P:protein folding"/>
    <property type="evidence" value="ECO:0007669"/>
    <property type="project" value="UniProtKB-UniRule"/>
</dbReference>
<dbReference type="AlphaFoldDB" id="A0AA38RQ26"/>
<evidence type="ECO:0000256" key="3">
    <source>
        <dbReference type="ARBA" id="ARBA00023186"/>
    </source>
</evidence>
<organism evidence="7 8">
    <name type="scientific">Coniochaeta hoffmannii</name>
    <dbReference type="NCBI Taxonomy" id="91930"/>
    <lineage>
        <taxon>Eukaryota</taxon>
        <taxon>Fungi</taxon>
        <taxon>Dikarya</taxon>
        <taxon>Ascomycota</taxon>
        <taxon>Pezizomycotina</taxon>
        <taxon>Sordariomycetes</taxon>
        <taxon>Sordariomycetidae</taxon>
        <taxon>Coniochaetales</taxon>
        <taxon>Coniochaetaceae</taxon>
        <taxon>Coniochaeta</taxon>
    </lineage>
</organism>
<evidence type="ECO:0000256" key="2">
    <source>
        <dbReference type="ARBA" id="ARBA00011695"/>
    </source>
</evidence>
<dbReference type="Gene3D" id="1.10.287.370">
    <property type="match status" value="1"/>
</dbReference>
<gene>
    <name evidence="7" type="ORF">NKR19_g6929</name>
</gene>
<evidence type="ECO:0000256" key="5">
    <source>
        <dbReference type="SAM" id="Coils"/>
    </source>
</evidence>
<sequence>MASKGKQAAASGKDATPTNPRGIPYAPFVDKVEDYVSSREDVEPTLRSFQEMIAKYQFMEQNLQRRVIGLKEKLPDIQKTLDTVQFLKAKRSEEDPVETTFELNDTLYAKAEVPPTDEVYLWLGANVMLAYPINEAEELLESKLKAAKTSLANCEEDLDFLREQVTTMEVAVARVYNWDVVQKRKDKEEEEKKKGKKGIKGDENDSPNG</sequence>
<dbReference type="GO" id="GO:0007021">
    <property type="term" value="P:tubulin complex assembly"/>
    <property type="evidence" value="ECO:0007669"/>
    <property type="project" value="TreeGrafter"/>
</dbReference>
<dbReference type="InterPro" id="IPR016655">
    <property type="entry name" value="PFD3"/>
</dbReference>
<feature type="region of interest" description="Disordered" evidence="6">
    <location>
        <begin position="184"/>
        <end position="209"/>
    </location>
</feature>
<feature type="coiled-coil region" evidence="5">
    <location>
        <begin position="137"/>
        <end position="171"/>
    </location>
</feature>
<feature type="compositionally biased region" description="Low complexity" evidence="6">
    <location>
        <begin position="1"/>
        <end position="15"/>
    </location>
</feature>
<dbReference type="GO" id="GO:0007017">
    <property type="term" value="P:microtubule-based process"/>
    <property type="evidence" value="ECO:0007669"/>
    <property type="project" value="TreeGrafter"/>
</dbReference>
<evidence type="ECO:0000256" key="4">
    <source>
        <dbReference type="PIRNR" id="PIRNR016396"/>
    </source>
</evidence>